<feature type="region of interest" description="Disordered" evidence="2">
    <location>
        <begin position="210"/>
        <end position="262"/>
    </location>
</feature>
<feature type="region of interest" description="Disordered" evidence="2">
    <location>
        <begin position="521"/>
        <end position="612"/>
    </location>
</feature>
<feature type="region of interest" description="Disordered" evidence="2">
    <location>
        <begin position="632"/>
        <end position="751"/>
    </location>
</feature>
<feature type="compositionally biased region" description="Polar residues" evidence="2">
    <location>
        <begin position="548"/>
        <end position="560"/>
    </location>
</feature>
<sequence length="751" mass="84726">MANRPPGFEQAAEDVVCYNCGIKGHIFFACPEDTRPVPAGLEASRKRQASGNDYHASAKRSKRPVVTHYPLPPPPGLPHIPPPPITHTTRPGYEGAHPSLLSGPPTGQPYYQPSDLGHYDQYLPPSSGRSTSRGVPQSNSRDVLEQNFQGPPRAPPPETSYRLPHFDRYDQHRIGPPPYSRPYSAPPDRYDEQYPRVSPGHPYGTVHHPHHPSHFEHYPPAPGVESYFSGPPQPYLPPPSNAPRNSSQHGYDGISQVHLYTPGHEPPFVGNYSYQPHQYPPSDMSRYHVRYDDHFADHPSYERQRRDHHPQYRERRSGDSRHNRERYGRRRRGDSPKGRSRSERRFPDQPARLASPSSFVPPAQSATNSTFLEGGKSKEEINDTLPLDPNNLGNSSIDDFNWAEEAIFKEAPVKITKDLIKEPLPAVWTDEPIMPPNYDKDTITSKYINSANVDHFALSVRETKEWQVAQYHPAFLAPTDVRIDKLWDYERAFNSGLVYNKQNRHGTISAASSKQREKWFISRSRKGRQIRHSQQYGQGYSPGEDQRSYQQVGQTNSGWNKASYRDGIEENASLTKKPKIYSPEPGEVCESDDEEPTTTNKTITSSWEKDYHHHQRNFRHSGIASLRDYQTGAQEAMSKGDVRRSSTPGAITSAHQAGYISDSPSGASSTRSSHHDDFSRPPSRRSSRSNPSRPSSRRSSTGSPLTPTERELLGLQPYSSDSDTGQESSIRQTGAPKRQRQRPAKLHAAYQ</sequence>
<dbReference type="PROSITE" id="PS50158">
    <property type="entry name" value="ZF_CCHC"/>
    <property type="match status" value="1"/>
</dbReference>
<feature type="compositionally biased region" description="Basic and acidic residues" evidence="2">
    <location>
        <begin position="297"/>
        <end position="326"/>
    </location>
</feature>
<feature type="compositionally biased region" description="Polar residues" evidence="2">
    <location>
        <begin position="645"/>
        <end position="655"/>
    </location>
</feature>
<evidence type="ECO:0000256" key="2">
    <source>
        <dbReference type="SAM" id="MobiDB-lite"/>
    </source>
</evidence>
<keyword evidence="1" id="KW-0479">Metal-binding</keyword>
<dbReference type="InterPro" id="IPR036875">
    <property type="entry name" value="Znf_CCHC_sf"/>
</dbReference>
<evidence type="ECO:0000259" key="3">
    <source>
        <dbReference type="PROSITE" id="PS50158"/>
    </source>
</evidence>
<feature type="region of interest" description="Disordered" evidence="2">
    <location>
        <begin position="43"/>
        <end position="188"/>
    </location>
</feature>
<feature type="compositionally biased region" description="Acidic residues" evidence="2">
    <location>
        <begin position="587"/>
        <end position="596"/>
    </location>
</feature>
<evidence type="ECO:0000313" key="4">
    <source>
        <dbReference type="EMBL" id="KAK5630153.1"/>
    </source>
</evidence>
<dbReference type="AlphaFoldDB" id="A0AAN7UPG2"/>
<reference evidence="4 5" key="1">
    <citation type="submission" date="2023-10" db="EMBL/GenBank/DDBJ databases">
        <title>Draft genome sequence of Xylaria bambusicola isolate GMP-LS, the root and basal stem rot pathogen of sugarcane in Indonesia.</title>
        <authorList>
            <person name="Selvaraj P."/>
            <person name="Muralishankar V."/>
            <person name="Muruganantham S."/>
            <person name="Sp S."/>
            <person name="Haryani S."/>
            <person name="Lau K.J.X."/>
            <person name="Naqvi N.I."/>
        </authorList>
    </citation>
    <scope>NUCLEOTIDE SEQUENCE [LARGE SCALE GENOMIC DNA]</scope>
    <source>
        <strain evidence="4">GMP-LS</strain>
    </source>
</reference>
<gene>
    <name evidence="4" type="ORF">RRF57_005868</name>
</gene>
<keyword evidence="1" id="KW-0862">Zinc</keyword>
<feature type="compositionally biased region" description="Basic and acidic residues" evidence="2">
    <location>
        <begin position="164"/>
        <end position="173"/>
    </location>
</feature>
<dbReference type="InterPro" id="IPR001878">
    <property type="entry name" value="Znf_CCHC"/>
</dbReference>
<feature type="compositionally biased region" description="Low complexity" evidence="2">
    <location>
        <begin position="688"/>
        <end position="700"/>
    </location>
</feature>
<feature type="region of interest" description="Disordered" evidence="2">
    <location>
        <begin position="297"/>
        <end position="375"/>
    </location>
</feature>
<keyword evidence="5" id="KW-1185">Reference proteome</keyword>
<dbReference type="GO" id="GO:0008270">
    <property type="term" value="F:zinc ion binding"/>
    <property type="evidence" value="ECO:0007669"/>
    <property type="project" value="UniProtKB-KW"/>
</dbReference>
<feature type="compositionally biased region" description="Polar residues" evidence="2">
    <location>
        <begin position="662"/>
        <end position="671"/>
    </location>
</feature>
<proteinExistence type="predicted"/>
<accession>A0AAN7UPG2</accession>
<keyword evidence="1" id="KW-0863">Zinc-finger</keyword>
<dbReference type="SUPFAM" id="SSF57756">
    <property type="entry name" value="Retrovirus zinc finger-like domains"/>
    <property type="match status" value="1"/>
</dbReference>
<evidence type="ECO:0000313" key="5">
    <source>
        <dbReference type="Proteomes" id="UP001305414"/>
    </source>
</evidence>
<protein>
    <recommendedName>
        <fullName evidence="3">CCHC-type domain-containing protein</fullName>
    </recommendedName>
</protein>
<comment type="caution">
    <text evidence="4">The sequence shown here is derived from an EMBL/GenBank/DDBJ whole genome shotgun (WGS) entry which is preliminary data.</text>
</comment>
<dbReference type="EMBL" id="JAWHQM010000014">
    <property type="protein sequence ID" value="KAK5630153.1"/>
    <property type="molecule type" value="Genomic_DNA"/>
</dbReference>
<name>A0AAN7UPG2_9PEZI</name>
<feature type="compositionally biased region" description="Pro residues" evidence="2">
    <location>
        <begin position="70"/>
        <end position="85"/>
    </location>
</feature>
<feature type="compositionally biased region" description="Basic and acidic residues" evidence="2">
    <location>
        <begin position="333"/>
        <end position="347"/>
    </location>
</feature>
<feature type="compositionally biased region" description="Polar residues" evidence="2">
    <location>
        <begin position="127"/>
        <end position="149"/>
    </location>
</feature>
<feature type="compositionally biased region" description="Polar residues" evidence="2">
    <location>
        <begin position="717"/>
        <end position="732"/>
    </location>
</feature>
<dbReference type="Proteomes" id="UP001305414">
    <property type="component" value="Unassembled WGS sequence"/>
</dbReference>
<organism evidence="4 5">
    <name type="scientific">Xylaria bambusicola</name>
    <dbReference type="NCBI Taxonomy" id="326684"/>
    <lineage>
        <taxon>Eukaryota</taxon>
        <taxon>Fungi</taxon>
        <taxon>Dikarya</taxon>
        <taxon>Ascomycota</taxon>
        <taxon>Pezizomycotina</taxon>
        <taxon>Sordariomycetes</taxon>
        <taxon>Xylariomycetidae</taxon>
        <taxon>Xylariales</taxon>
        <taxon>Xylariaceae</taxon>
        <taxon>Xylaria</taxon>
    </lineage>
</organism>
<feature type="compositionally biased region" description="Pro residues" evidence="2">
    <location>
        <begin position="231"/>
        <end position="241"/>
    </location>
</feature>
<feature type="domain" description="CCHC-type" evidence="3">
    <location>
        <begin position="17"/>
        <end position="32"/>
    </location>
</feature>
<feature type="compositionally biased region" description="Polar residues" evidence="2">
    <location>
        <begin position="597"/>
        <end position="606"/>
    </location>
</feature>
<dbReference type="GO" id="GO:0003676">
    <property type="term" value="F:nucleic acid binding"/>
    <property type="evidence" value="ECO:0007669"/>
    <property type="project" value="InterPro"/>
</dbReference>
<evidence type="ECO:0000256" key="1">
    <source>
        <dbReference type="PROSITE-ProRule" id="PRU00047"/>
    </source>
</evidence>